<evidence type="ECO:0000256" key="2">
    <source>
        <dbReference type="ARBA" id="ARBA00022475"/>
    </source>
</evidence>
<name>A0A4R3KBD0_9FIRM</name>
<feature type="transmembrane region" description="Helical" evidence="6">
    <location>
        <begin position="280"/>
        <end position="298"/>
    </location>
</feature>
<evidence type="ECO:0000256" key="5">
    <source>
        <dbReference type="ARBA" id="ARBA00023136"/>
    </source>
</evidence>
<keyword evidence="5 6" id="KW-0472">Membrane</keyword>
<feature type="transmembrane region" description="Helical" evidence="6">
    <location>
        <begin position="54"/>
        <end position="79"/>
    </location>
</feature>
<dbReference type="AlphaFoldDB" id="A0A4R3KBD0"/>
<keyword evidence="3 6" id="KW-0812">Transmembrane</keyword>
<evidence type="ECO:0000256" key="3">
    <source>
        <dbReference type="ARBA" id="ARBA00022692"/>
    </source>
</evidence>
<dbReference type="Proteomes" id="UP000295188">
    <property type="component" value="Unassembled WGS sequence"/>
</dbReference>
<dbReference type="OrthoDB" id="9780716at2"/>
<accession>A0A4R3KBD0</accession>
<comment type="subcellular location">
    <subcellularLocation>
        <location evidence="1">Cell membrane</location>
        <topology evidence="1">Multi-pass membrane protein</topology>
    </subcellularLocation>
</comment>
<evidence type="ECO:0000313" key="8">
    <source>
        <dbReference type="Proteomes" id="UP000295188"/>
    </source>
</evidence>
<reference evidence="7 8" key="1">
    <citation type="submission" date="2019-03" db="EMBL/GenBank/DDBJ databases">
        <title>Genomic Encyclopedia of Type Strains, Phase IV (KMG-IV): sequencing the most valuable type-strain genomes for metagenomic binning, comparative biology and taxonomic classification.</title>
        <authorList>
            <person name="Goeker M."/>
        </authorList>
    </citation>
    <scope>NUCLEOTIDE SEQUENCE [LARGE SCALE GENOMIC DNA]</scope>
    <source>
        <strain evidence="7 8">DSM 20467</strain>
    </source>
</reference>
<evidence type="ECO:0000256" key="6">
    <source>
        <dbReference type="SAM" id="Phobius"/>
    </source>
</evidence>
<feature type="transmembrane region" description="Helical" evidence="6">
    <location>
        <begin position="12"/>
        <end position="34"/>
    </location>
</feature>
<dbReference type="GO" id="GO:0015920">
    <property type="term" value="P:lipopolysaccharide transport"/>
    <property type="evidence" value="ECO:0007669"/>
    <property type="project" value="TreeGrafter"/>
</dbReference>
<evidence type="ECO:0000256" key="1">
    <source>
        <dbReference type="ARBA" id="ARBA00004651"/>
    </source>
</evidence>
<keyword evidence="2" id="KW-1003">Cell membrane</keyword>
<organism evidence="7 8">
    <name type="scientific">Pectinatus cerevisiiphilus</name>
    <dbReference type="NCBI Taxonomy" id="86956"/>
    <lineage>
        <taxon>Bacteria</taxon>
        <taxon>Bacillati</taxon>
        <taxon>Bacillota</taxon>
        <taxon>Negativicutes</taxon>
        <taxon>Selenomonadales</taxon>
        <taxon>Selenomonadaceae</taxon>
        <taxon>Pectinatus</taxon>
    </lineage>
</organism>
<keyword evidence="8" id="KW-1185">Reference proteome</keyword>
<keyword evidence="4 6" id="KW-1133">Transmembrane helix</keyword>
<dbReference type="Pfam" id="PF03739">
    <property type="entry name" value="LptF_LptG"/>
    <property type="match status" value="1"/>
</dbReference>
<dbReference type="InterPro" id="IPR005495">
    <property type="entry name" value="LptG/LptF_permease"/>
</dbReference>
<comment type="caution">
    <text evidence="7">The sequence shown here is derived from an EMBL/GenBank/DDBJ whole genome shotgun (WGS) entry which is preliminary data.</text>
</comment>
<dbReference type="EMBL" id="SMAA01000004">
    <property type="protein sequence ID" value="TCS80474.1"/>
    <property type="molecule type" value="Genomic_DNA"/>
</dbReference>
<gene>
    <name evidence="7" type="ORF">EDC37_10476</name>
</gene>
<dbReference type="PANTHER" id="PTHR33529:SF6">
    <property type="entry name" value="YJGP_YJGQ FAMILY PERMEASE"/>
    <property type="match status" value="1"/>
</dbReference>
<protein>
    <submittedName>
        <fullName evidence="7">Lipopolysaccharide export system permease protein</fullName>
    </submittedName>
</protein>
<evidence type="ECO:0000313" key="7">
    <source>
        <dbReference type="EMBL" id="TCS80474.1"/>
    </source>
</evidence>
<feature type="transmembrane region" description="Helical" evidence="6">
    <location>
        <begin position="336"/>
        <end position="354"/>
    </location>
</feature>
<dbReference type="GO" id="GO:0043190">
    <property type="term" value="C:ATP-binding cassette (ABC) transporter complex"/>
    <property type="evidence" value="ECO:0007669"/>
    <property type="project" value="TreeGrafter"/>
</dbReference>
<dbReference type="PANTHER" id="PTHR33529">
    <property type="entry name" value="SLR0882 PROTEIN-RELATED"/>
    <property type="match status" value="1"/>
</dbReference>
<evidence type="ECO:0000256" key="4">
    <source>
        <dbReference type="ARBA" id="ARBA00022989"/>
    </source>
</evidence>
<proteinExistence type="predicted"/>
<feature type="transmembrane region" description="Helical" evidence="6">
    <location>
        <begin position="100"/>
        <end position="118"/>
    </location>
</feature>
<dbReference type="RefSeq" id="WP_132547967.1">
    <property type="nucleotide sequence ID" value="NZ_SMAA01000004.1"/>
</dbReference>
<sequence length="360" mass="40976">MRILDRYILKEIIVAFLFGIFAFSAVFIGSGTLLRIAQYVTQYGASFSSVVRLFIYSMPAIMLWTFPMSMLLASLLVFGKLSGASEITAMKSCGISLYRIMRPILVMGIVVSIFAIAFNEYVVPWANQAYTDVINYEIKNNTAPQSREHIILKEIKDGNIQRLVYARRYDAEKNRMEWITMQDFEEGKLVRVENADYADWGDNEWLLHNGVIYSITDGEMSHTMHFDTQKLPVQESPDSIIREQKKPEEMTMKELEAQIKIMRGQYVDTTDFEIELYQRITVPLASFIFTLIGVPLGLQPNRNSSSIGFGLSIIIIFIYYTLMTVSNVIGRAIPPAYAVWLPNLVGAIIGCYLIRKAGRT</sequence>
<feature type="transmembrane region" description="Helical" evidence="6">
    <location>
        <begin position="310"/>
        <end position="330"/>
    </location>
</feature>